<organism evidence="1 2">
    <name type="scientific">Puia dinghuensis</name>
    <dbReference type="NCBI Taxonomy" id="1792502"/>
    <lineage>
        <taxon>Bacteria</taxon>
        <taxon>Pseudomonadati</taxon>
        <taxon>Bacteroidota</taxon>
        <taxon>Chitinophagia</taxon>
        <taxon>Chitinophagales</taxon>
        <taxon>Chitinophagaceae</taxon>
        <taxon>Puia</taxon>
    </lineage>
</organism>
<proteinExistence type="predicted"/>
<dbReference type="Proteomes" id="UP000607559">
    <property type="component" value="Unassembled WGS sequence"/>
</dbReference>
<sequence length="120" mass="13862">MQKPADYKRPEVRVRYSVEEFHRLKLGYARTTCNTLGGYVRKVSLGQPVEIVHRNKSFDDFVGEIVLLRKEMAALRQDHRLSPGEQAQLVLLHQKIQTTIDKIVQLCMQMSNQAPASQKR</sequence>
<reference evidence="1" key="2">
    <citation type="submission" date="2020-09" db="EMBL/GenBank/DDBJ databases">
        <authorList>
            <person name="Sun Q."/>
            <person name="Zhou Y."/>
        </authorList>
    </citation>
    <scope>NUCLEOTIDE SEQUENCE</scope>
    <source>
        <strain evidence="1">CGMCC 1.15448</strain>
    </source>
</reference>
<dbReference type="RefSeq" id="WP_188937819.1">
    <property type="nucleotide sequence ID" value="NZ_BMJC01000007.1"/>
</dbReference>
<protein>
    <recommendedName>
        <fullName evidence="3">Mobilization protein</fullName>
    </recommendedName>
</protein>
<name>A0A8J2XWI0_9BACT</name>
<evidence type="ECO:0008006" key="3">
    <source>
        <dbReference type="Google" id="ProtNLM"/>
    </source>
</evidence>
<keyword evidence="2" id="KW-1185">Reference proteome</keyword>
<gene>
    <name evidence="1" type="ORF">GCM10011511_54780</name>
</gene>
<dbReference type="EMBL" id="BMJC01000007">
    <property type="protein sequence ID" value="GGB23926.1"/>
    <property type="molecule type" value="Genomic_DNA"/>
</dbReference>
<comment type="caution">
    <text evidence="1">The sequence shown here is derived from an EMBL/GenBank/DDBJ whole genome shotgun (WGS) entry which is preliminary data.</text>
</comment>
<accession>A0A8J2XWI0</accession>
<reference evidence="1" key="1">
    <citation type="journal article" date="2014" name="Int. J. Syst. Evol. Microbiol.">
        <title>Complete genome sequence of Corynebacterium casei LMG S-19264T (=DSM 44701T), isolated from a smear-ripened cheese.</title>
        <authorList>
            <consortium name="US DOE Joint Genome Institute (JGI-PGF)"/>
            <person name="Walter F."/>
            <person name="Albersmeier A."/>
            <person name="Kalinowski J."/>
            <person name="Ruckert C."/>
        </authorList>
    </citation>
    <scope>NUCLEOTIDE SEQUENCE</scope>
    <source>
        <strain evidence="1">CGMCC 1.15448</strain>
    </source>
</reference>
<dbReference type="AlphaFoldDB" id="A0A8J2XWI0"/>
<evidence type="ECO:0000313" key="2">
    <source>
        <dbReference type="Proteomes" id="UP000607559"/>
    </source>
</evidence>
<evidence type="ECO:0000313" key="1">
    <source>
        <dbReference type="EMBL" id="GGB23926.1"/>
    </source>
</evidence>